<gene>
    <name evidence="2" type="ORF">Cvel_11306</name>
</gene>
<dbReference type="EMBL" id="CDMZ01005265">
    <property type="protein sequence ID" value="CEM52488.1"/>
    <property type="molecule type" value="Genomic_DNA"/>
</dbReference>
<reference evidence="2" key="1">
    <citation type="submission" date="2014-11" db="EMBL/GenBank/DDBJ databases">
        <authorList>
            <person name="Otto D Thomas"/>
            <person name="Naeem Raeece"/>
        </authorList>
    </citation>
    <scope>NUCLEOTIDE SEQUENCE</scope>
</reference>
<feature type="compositionally biased region" description="Acidic residues" evidence="1">
    <location>
        <begin position="83"/>
        <end position="93"/>
    </location>
</feature>
<protein>
    <submittedName>
        <fullName evidence="2">Uncharacterized protein</fullName>
    </submittedName>
</protein>
<organism evidence="2">
    <name type="scientific">Chromera velia CCMP2878</name>
    <dbReference type="NCBI Taxonomy" id="1169474"/>
    <lineage>
        <taxon>Eukaryota</taxon>
        <taxon>Sar</taxon>
        <taxon>Alveolata</taxon>
        <taxon>Colpodellida</taxon>
        <taxon>Chromeraceae</taxon>
        <taxon>Chromera</taxon>
    </lineage>
</organism>
<dbReference type="AlphaFoldDB" id="A0A0G4I659"/>
<sequence>MTESVQKVARGLEEKLRAKTIVSWHDQVEVLEGVRCRCDGYSLQRILGSDFSRKGENQQKFPQLCKFMNDFFAARARRHGRDEEEDDEEDDAVVDNPAAATAERHEEQDVEEPISEQNSMDWD</sequence>
<proteinExistence type="predicted"/>
<evidence type="ECO:0000313" key="2">
    <source>
        <dbReference type="EMBL" id="CEM52488.1"/>
    </source>
</evidence>
<feature type="region of interest" description="Disordered" evidence="1">
    <location>
        <begin position="77"/>
        <end position="123"/>
    </location>
</feature>
<dbReference type="VEuPathDB" id="CryptoDB:Cvel_11306"/>
<accession>A0A0G4I659</accession>
<evidence type="ECO:0000256" key="1">
    <source>
        <dbReference type="SAM" id="MobiDB-lite"/>
    </source>
</evidence>
<name>A0A0G4I659_9ALVE</name>